<reference evidence="1 2" key="1">
    <citation type="submission" date="2018-08" db="EMBL/GenBank/DDBJ databases">
        <title>Mountain-cultivated ginseng endophyte, Burkholderia stabilis and its activity against ginseng root rot disease.</title>
        <authorList>
            <person name="Tapan Kumar M."/>
            <person name="Bae H."/>
            <person name="Shanmugam G."/>
            <person name="Jeon J."/>
        </authorList>
    </citation>
    <scope>NUCLEOTIDE SEQUENCE [LARGE SCALE GENOMIC DNA]</scope>
    <source>
        <strain evidence="1 2">EB159</strain>
    </source>
</reference>
<name>A0A4Q2A910_9BURK</name>
<protein>
    <recommendedName>
        <fullName evidence="3">Type III secretion protein</fullName>
    </recommendedName>
</protein>
<evidence type="ECO:0008006" key="3">
    <source>
        <dbReference type="Google" id="ProtNLM"/>
    </source>
</evidence>
<gene>
    <name evidence="1" type="ORF">D1006_37660</name>
</gene>
<proteinExistence type="predicted"/>
<evidence type="ECO:0000313" key="2">
    <source>
        <dbReference type="Proteomes" id="UP000289650"/>
    </source>
</evidence>
<organism evidence="1 2">
    <name type="scientific">Burkholderia stabilis</name>
    <dbReference type="NCBI Taxonomy" id="95485"/>
    <lineage>
        <taxon>Bacteria</taxon>
        <taxon>Pseudomonadati</taxon>
        <taxon>Pseudomonadota</taxon>
        <taxon>Betaproteobacteria</taxon>
        <taxon>Burkholderiales</taxon>
        <taxon>Burkholderiaceae</taxon>
        <taxon>Burkholderia</taxon>
        <taxon>Burkholderia cepacia complex</taxon>
    </lineage>
</organism>
<dbReference type="EMBL" id="QWEX01000003">
    <property type="protein sequence ID" value="RXV65747.1"/>
    <property type="molecule type" value="Genomic_DNA"/>
</dbReference>
<dbReference type="OrthoDB" id="9152445at2"/>
<dbReference type="InterPro" id="IPR013394">
    <property type="entry name" value="T3SS_HrpB1/HrpK"/>
</dbReference>
<accession>A0A4Q2A910</accession>
<evidence type="ECO:0000313" key="1">
    <source>
        <dbReference type="EMBL" id="RXV65747.1"/>
    </source>
</evidence>
<dbReference type="Proteomes" id="UP000289650">
    <property type="component" value="Unassembled WGS sequence"/>
</dbReference>
<dbReference type="AlphaFoldDB" id="A0A4Q2A910"/>
<sequence>MLMQPDDDDDVAQLGRAVIDSIMGDRFDEAEGLLERLCVARPAARSLLVFPVAIAIRRGRPQDALHLVNGLHEDERPDLKALCLHALGDPLWHSYAVEHQDNPDPDIRKVMRGLLGIERQAHDFEAAR</sequence>
<dbReference type="Pfam" id="PF09613">
    <property type="entry name" value="HrpB1_HrpK"/>
    <property type="match status" value="1"/>
</dbReference>
<comment type="caution">
    <text evidence="1">The sequence shown here is derived from an EMBL/GenBank/DDBJ whole genome shotgun (WGS) entry which is preliminary data.</text>
</comment>